<dbReference type="EMBL" id="RCMG01000963">
    <property type="protein sequence ID" value="KAG2840735.1"/>
    <property type="molecule type" value="Genomic_DNA"/>
</dbReference>
<feature type="transmembrane region" description="Helical" evidence="2">
    <location>
        <begin position="87"/>
        <end position="108"/>
    </location>
</feature>
<feature type="region of interest" description="Disordered" evidence="1">
    <location>
        <begin position="278"/>
        <end position="297"/>
    </location>
</feature>
<evidence type="ECO:0008006" key="9">
    <source>
        <dbReference type="Google" id="ProtNLM"/>
    </source>
</evidence>
<dbReference type="Proteomes" id="UP000736787">
    <property type="component" value="Unassembled WGS sequence"/>
</dbReference>
<evidence type="ECO:0000313" key="5">
    <source>
        <dbReference type="EMBL" id="KAG2904971.1"/>
    </source>
</evidence>
<name>A0A8T1F2U6_9STRA</name>
<accession>A0A8T1F2U6</accession>
<reference evidence="6" key="1">
    <citation type="submission" date="2018-10" db="EMBL/GenBank/DDBJ databases">
        <title>Effector identification in a new, highly contiguous assembly of the strawberry crown rot pathogen Phytophthora cactorum.</title>
        <authorList>
            <person name="Armitage A.D."/>
            <person name="Nellist C.F."/>
            <person name="Bates H."/>
            <person name="Vickerstaff R.J."/>
            <person name="Harrison R.J."/>
        </authorList>
    </citation>
    <scope>NUCLEOTIDE SEQUENCE</scope>
    <source>
        <strain evidence="3">15-7</strain>
        <strain evidence="4">4032</strain>
        <strain evidence="5">4040</strain>
        <strain evidence="6">P415</strain>
        <strain evidence="7">P421</strain>
    </source>
</reference>
<evidence type="ECO:0000313" key="7">
    <source>
        <dbReference type="EMBL" id="KAG3211051.1"/>
    </source>
</evidence>
<dbReference type="EMBL" id="RCMI01000988">
    <property type="protein sequence ID" value="KAG2892742.1"/>
    <property type="molecule type" value="Genomic_DNA"/>
</dbReference>
<evidence type="ECO:0000313" key="6">
    <source>
        <dbReference type="EMBL" id="KAG2966964.1"/>
    </source>
</evidence>
<proteinExistence type="predicted"/>
<dbReference type="Proteomes" id="UP000697107">
    <property type="component" value="Unassembled WGS sequence"/>
</dbReference>
<dbReference type="EMBL" id="RCMK01001003">
    <property type="protein sequence ID" value="KAG2904971.1"/>
    <property type="molecule type" value="Genomic_DNA"/>
</dbReference>
<keyword evidence="2" id="KW-0812">Transmembrane</keyword>
<sequence>MLEDREESRREELDRYPVDVGDNDTDVTSTCPILDDIYRDGGADAVLRLTNISPRELNVLWFSLRNHVVRYWNVGRGRRSTFAAKDVFFMLLVVMKCGGTWGMLARIFRIKTPTFIKTITGFIKVVAPKLHEAWVASQLDDVPMRVLVTWGNTFQNFPCALYATDITFQQSNRPSGPMVEAMPFYRAKHKMHGFIVEVSVNPRGLAVNCNRHSLGNTADIIMFRSNEATNPLAVKLTVTTVLLTMVHLRQTIRRNGRFWRTKDIKVSKTMFAAFTPKTAINSPPKIDDKTSSSPATE</sequence>
<dbReference type="EMBL" id="RCMV01001004">
    <property type="protein sequence ID" value="KAG3211051.1"/>
    <property type="molecule type" value="Genomic_DNA"/>
</dbReference>
<dbReference type="AlphaFoldDB" id="A0A8T1F2U6"/>
<evidence type="ECO:0000313" key="8">
    <source>
        <dbReference type="Proteomes" id="UP000697107"/>
    </source>
</evidence>
<keyword evidence="2" id="KW-1133">Transmembrane helix</keyword>
<dbReference type="VEuPathDB" id="FungiDB:PC110_g19423"/>
<evidence type="ECO:0000313" key="4">
    <source>
        <dbReference type="EMBL" id="KAG2892742.1"/>
    </source>
</evidence>
<comment type="caution">
    <text evidence="6">The sequence shown here is derived from an EMBL/GenBank/DDBJ whole genome shotgun (WGS) entry which is preliminary data.</text>
</comment>
<keyword evidence="2" id="KW-0472">Membrane</keyword>
<dbReference type="Proteomes" id="UP000735874">
    <property type="component" value="Unassembled WGS sequence"/>
</dbReference>
<evidence type="ECO:0000313" key="3">
    <source>
        <dbReference type="EMBL" id="KAG2840735.1"/>
    </source>
</evidence>
<dbReference type="Proteomes" id="UP000774804">
    <property type="component" value="Unassembled WGS sequence"/>
</dbReference>
<organism evidence="6 8">
    <name type="scientific">Phytophthora cactorum</name>
    <dbReference type="NCBI Taxonomy" id="29920"/>
    <lineage>
        <taxon>Eukaryota</taxon>
        <taxon>Sar</taxon>
        <taxon>Stramenopiles</taxon>
        <taxon>Oomycota</taxon>
        <taxon>Peronosporomycetes</taxon>
        <taxon>Peronosporales</taxon>
        <taxon>Peronosporaceae</taxon>
        <taxon>Phytophthora</taxon>
    </lineage>
</organism>
<dbReference type="Proteomes" id="UP000760860">
    <property type="component" value="Unassembled WGS sequence"/>
</dbReference>
<protein>
    <recommendedName>
        <fullName evidence="9">DDE Tnp4 domain-containing protein</fullName>
    </recommendedName>
</protein>
<evidence type="ECO:0000256" key="1">
    <source>
        <dbReference type="SAM" id="MobiDB-lite"/>
    </source>
</evidence>
<gene>
    <name evidence="3" type="ORF">PC113_g19196</name>
    <name evidence="4" type="ORF">PC115_g18713</name>
    <name evidence="5" type="ORF">PC117_g20867</name>
    <name evidence="6" type="ORF">PC118_g18861</name>
    <name evidence="7" type="ORF">PC129_g17952</name>
</gene>
<dbReference type="EMBL" id="RCML01000969">
    <property type="protein sequence ID" value="KAG2966964.1"/>
    <property type="molecule type" value="Genomic_DNA"/>
</dbReference>
<evidence type="ECO:0000256" key="2">
    <source>
        <dbReference type="SAM" id="Phobius"/>
    </source>
</evidence>